<dbReference type="Gene3D" id="3.40.50.720">
    <property type="entry name" value="NAD(P)-binding Rossmann-like Domain"/>
    <property type="match status" value="1"/>
</dbReference>
<keyword evidence="5" id="KW-1185">Reference proteome</keyword>
<accession>A0ABT5MYF4</accession>
<dbReference type="PRINTS" id="PR00084">
    <property type="entry name" value="MTLDHDRGNASE"/>
</dbReference>
<protein>
    <submittedName>
        <fullName evidence="4">Mannitol dehydrogenase family protein</fullName>
    </submittedName>
</protein>
<feature type="domain" description="Mannitol dehydrogenase N-terminal" evidence="2">
    <location>
        <begin position="30"/>
        <end position="240"/>
    </location>
</feature>
<dbReference type="EMBL" id="JAQSIP010000004">
    <property type="protein sequence ID" value="MDD0839035.1"/>
    <property type="molecule type" value="Genomic_DNA"/>
</dbReference>
<evidence type="ECO:0000259" key="2">
    <source>
        <dbReference type="Pfam" id="PF01232"/>
    </source>
</evidence>
<dbReference type="InterPro" id="IPR013131">
    <property type="entry name" value="Mannitol_DH_N"/>
</dbReference>
<name>A0ABT5MYF4_9BURK</name>
<dbReference type="InterPro" id="IPR013328">
    <property type="entry name" value="6PGD_dom2"/>
</dbReference>
<dbReference type="InterPro" id="IPR050988">
    <property type="entry name" value="Mannitol_DH/Oxidoreductase"/>
</dbReference>
<feature type="domain" description="Mannitol dehydrogenase C-terminal" evidence="3">
    <location>
        <begin position="258"/>
        <end position="448"/>
    </location>
</feature>
<reference evidence="4 5" key="1">
    <citation type="submission" date="2023-02" db="EMBL/GenBank/DDBJ databases">
        <title>Bacterial whole genomic sequence of Curvibacter sp. HBC61.</title>
        <authorList>
            <person name="Le V."/>
            <person name="Ko S.-R."/>
            <person name="Ahn C.-Y."/>
            <person name="Oh H.-M."/>
        </authorList>
    </citation>
    <scope>NUCLEOTIDE SEQUENCE [LARGE SCALE GENOMIC DNA]</scope>
    <source>
        <strain evidence="4 5">HBC61</strain>
    </source>
</reference>
<dbReference type="PANTHER" id="PTHR43362">
    <property type="entry name" value="MANNITOL DEHYDROGENASE DSF1-RELATED"/>
    <property type="match status" value="1"/>
</dbReference>
<evidence type="ECO:0000259" key="3">
    <source>
        <dbReference type="Pfam" id="PF08125"/>
    </source>
</evidence>
<keyword evidence="1" id="KW-0560">Oxidoreductase</keyword>
<dbReference type="RefSeq" id="WP_273951402.1">
    <property type="nucleotide sequence ID" value="NZ_JAQSIP010000004.1"/>
</dbReference>
<dbReference type="SUPFAM" id="SSF48179">
    <property type="entry name" value="6-phosphogluconate dehydrogenase C-terminal domain-like"/>
    <property type="match status" value="1"/>
</dbReference>
<evidence type="ECO:0000313" key="4">
    <source>
        <dbReference type="EMBL" id="MDD0839035.1"/>
    </source>
</evidence>
<dbReference type="PANTHER" id="PTHR43362:SF1">
    <property type="entry name" value="MANNITOL DEHYDROGENASE 2-RELATED"/>
    <property type="match status" value="1"/>
</dbReference>
<dbReference type="Pfam" id="PF01232">
    <property type="entry name" value="Mannitol_dh"/>
    <property type="match status" value="1"/>
</dbReference>
<dbReference type="Gene3D" id="1.10.1040.10">
    <property type="entry name" value="N-(1-d-carboxylethyl)-l-norvaline Dehydrogenase, domain 2"/>
    <property type="match status" value="1"/>
</dbReference>
<sequence>MPSLNRHTLHQLPERGVRVPGADRQHLTPGVLHLGLGAFHRAHQALVFDQLLQAGHRHWGVHGVAMRSTTLADALARQDGLYAVQVASQQGLHWQVPGALLRTSVAAREPEVVRQAIAAPGTRWITLTVTEKGYTSELAALLRQGLAERQQAGLPGLTLASCDNLSDNGRRLQALCTAEPGALSDWITAHCAFPNSMVDRIVPAATPERLQAARQALGLDDDGALGTEAFWEWVIERRFVDPDDGPALASAGVTVVDDVRPFEEAKLRLLNGSHSAMACLGAVLGLAVIADCIGTPAIRQFVHSLMSHEVAPHLSRRDWPAYRDALLARFGNPELKHSVHQIATDSSQKIPLRWPPSAERQLAAGQRISHLAFCAAIYLRYLRGVNELGQPYTVNDPLAEPLQALARQHAGDAAATVRALLTQPALWGPSLPQDARWTRAVQQHLERIQAVGALAALHELNAATPA</sequence>
<dbReference type="SUPFAM" id="SSF51735">
    <property type="entry name" value="NAD(P)-binding Rossmann-fold domains"/>
    <property type="match status" value="1"/>
</dbReference>
<comment type="caution">
    <text evidence="4">The sequence shown here is derived from an EMBL/GenBank/DDBJ whole genome shotgun (WGS) entry which is preliminary data.</text>
</comment>
<dbReference type="InterPro" id="IPR036291">
    <property type="entry name" value="NAD(P)-bd_dom_sf"/>
</dbReference>
<evidence type="ECO:0000256" key="1">
    <source>
        <dbReference type="ARBA" id="ARBA00023002"/>
    </source>
</evidence>
<evidence type="ECO:0000313" key="5">
    <source>
        <dbReference type="Proteomes" id="UP001528673"/>
    </source>
</evidence>
<dbReference type="Proteomes" id="UP001528673">
    <property type="component" value="Unassembled WGS sequence"/>
</dbReference>
<proteinExistence type="predicted"/>
<gene>
    <name evidence="4" type="ORF">PSQ40_10670</name>
</gene>
<dbReference type="InterPro" id="IPR008927">
    <property type="entry name" value="6-PGluconate_DH-like_C_sf"/>
</dbReference>
<organism evidence="4 5">
    <name type="scientific">Curvibacter cyanobacteriorum</name>
    <dbReference type="NCBI Taxonomy" id="3026422"/>
    <lineage>
        <taxon>Bacteria</taxon>
        <taxon>Pseudomonadati</taxon>
        <taxon>Pseudomonadota</taxon>
        <taxon>Betaproteobacteria</taxon>
        <taxon>Burkholderiales</taxon>
        <taxon>Comamonadaceae</taxon>
        <taxon>Curvibacter</taxon>
    </lineage>
</organism>
<dbReference type="Pfam" id="PF08125">
    <property type="entry name" value="Mannitol_dh_C"/>
    <property type="match status" value="1"/>
</dbReference>
<dbReference type="InterPro" id="IPR013118">
    <property type="entry name" value="Mannitol_DH_C"/>
</dbReference>
<dbReference type="InterPro" id="IPR000669">
    <property type="entry name" value="Mannitol_DH"/>
</dbReference>